<gene>
    <name evidence="1" type="ORF">KCMC57_42730</name>
</gene>
<evidence type="ECO:0000313" key="1">
    <source>
        <dbReference type="EMBL" id="BFP47905.1"/>
    </source>
</evidence>
<reference evidence="1" key="1">
    <citation type="submission" date="2024-07" db="EMBL/GenBank/DDBJ databases">
        <title>Complete genome sequences of cellulolytic bacteria, Kitasatospora sp. CMC57 and Streptomyces sp. CMC78, isolated from Japanese agricultural soil.</title>
        <authorList>
            <person name="Hashimoto T."/>
            <person name="Ito M."/>
            <person name="Iwamoto M."/>
            <person name="Fukahori D."/>
            <person name="Shoda T."/>
            <person name="Sakoda M."/>
            <person name="Morohoshi T."/>
            <person name="Mitsuboshi M."/>
            <person name="Nishizawa T."/>
        </authorList>
    </citation>
    <scope>NUCLEOTIDE SEQUENCE</scope>
    <source>
        <strain evidence="1">CMC57</strain>
    </source>
</reference>
<dbReference type="Pfam" id="PF13822">
    <property type="entry name" value="ACC_epsilon"/>
    <property type="match status" value="1"/>
</dbReference>
<protein>
    <recommendedName>
        <fullName evidence="2">Acyl-CoA carboxylase subunit epsilon</fullName>
    </recommendedName>
</protein>
<name>A0AB33K926_9ACTN</name>
<dbReference type="RefSeq" id="WP_407990184.1">
    <property type="nucleotide sequence ID" value="NZ_AP035881.2"/>
</dbReference>
<accession>A0AB33K926</accession>
<proteinExistence type="predicted"/>
<sequence length="60" mass="6427">MTITITRGSLTDEELAALTAVLLRLRPAGPAGAPAEPTVERHCAWRRVNYAPPASWQTAA</sequence>
<dbReference type="InterPro" id="IPR032716">
    <property type="entry name" value="ACC_epsilon"/>
</dbReference>
<organism evidence="1">
    <name type="scientific">Kitasatospora sp. CMC57</name>
    <dbReference type="NCBI Taxonomy" id="3231513"/>
    <lineage>
        <taxon>Bacteria</taxon>
        <taxon>Bacillati</taxon>
        <taxon>Actinomycetota</taxon>
        <taxon>Actinomycetes</taxon>
        <taxon>Kitasatosporales</taxon>
        <taxon>Streptomycetaceae</taxon>
        <taxon>Kitasatospora</taxon>
    </lineage>
</organism>
<evidence type="ECO:0008006" key="2">
    <source>
        <dbReference type="Google" id="ProtNLM"/>
    </source>
</evidence>
<dbReference type="GO" id="GO:0003989">
    <property type="term" value="F:acetyl-CoA carboxylase activity"/>
    <property type="evidence" value="ECO:0007669"/>
    <property type="project" value="InterPro"/>
</dbReference>
<dbReference type="GO" id="GO:0004658">
    <property type="term" value="F:propionyl-CoA carboxylase activity"/>
    <property type="evidence" value="ECO:0007669"/>
    <property type="project" value="InterPro"/>
</dbReference>
<dbReference type="EMBL" id="AP035881">
    <property type="protein sequence ID" value="BFP47905.1"/>
    <property type="molecule type" value="Genomic_DNA"/>
</dbReference>
<dbReference type="AlphaFoldDB" id="A0AB33K926"/>